<dbReference type="SUPFAM" id="SSF56655">
    <property type="entry name" value="Carbohydrate phosphatase"/>
    <property type="match status" value="1"/>
</dbReference>
<evidence type="ECO:0000256" key="8">
    <source>
        <dbReference type="PIRSR" id="PIRSR600760-2"/>
    </source>
</evidence>
<dbReference type="GO" id="GO:0046872">
    <property type="term" value="F:metal ion binding"/>
    <property type="evidence" value="ECO:0007669"/>
    <property type="project" value="UniProtKB-KW"/>
</dbReference>
<dbReference type="InterPro" id="IPR022337">
    <property type="entry name" value="Inositol_monophosphatase_SuhB"/>
</dbReference>
<keyword evidence="6 8" id="KW-0460">Magnesium</keyword>
<evidence type="ECO:0000256" key="4">
    <source>
        <dbReference type="ARBA" id="ARBA00022723"/>
    </source>
</evidence>
<feature type="binding site" evidence="8">
    <location>
        <position position="95"/>
    </location>
    <ligand>
        <name>Mg(2+)</name>
        <dbReference type="ChEBI" id="CHEBI:18420"/>
        <label>1</label>
        <note>catalytic</note>
    </ligand>
</feature>
<evidence type="ECO:0000256" key="1">
    <source>
        <dbReference type="ARBA" id="ARBA00001033"/>
    </source>
</evidence>
<keyword evidence="4 8" id="KW-0479">Metal-binding</keyword>
<dbReference type="Gene3D" id="3.40.190.80">
    <property type="match status" value="1"/>
</dbReference>
<comment type="catalytic activity">
    <reaction evidence="1 9">
        <text>a myo-inositol phosphate + H2O = myo-inositol + phosphate</text>
        <dbReference type="Rhea" id="RHEA:24056"/>
        <dbReference type="ChEBI" id="CHEBI:15377"/>
        <dbReference type="ChEBI" id="CHEBI:17268"/>
        <dbReference type="ChEBI" id="CHEBI:43474"/>
        <dbReference type="ChEBI" id="CHEBI:84139"/>
        <dbReference type="EC" id="3.1.3.25"/>
    </reaction>
</comment>
<dbReference type="GO" id="GO:0006020">
    <property type="term" value="P:inositol metabolic process"/>
    <property type="evidence" value="ECO:0007669"/>
    <property type="project" value="TreeGrafter"/>
</dbReference>
<evidence type="ECO:0000256" key="3">
    <source>
        <dbReference type="ARBA" id="ARBA00009759"/>
    </source>
</evidence>
<dbReference type="PROSITE" id="PS00629">
    <property type="entry name" value="IMP_1"/>
    <property type="match status" value="1"/>
</dbReference>
<dbReference type="GO" id="GO:0008934">
    <property type="term" value="F:inositol monophosphate 1-phosphatase activity"/>
    <property type="evidence" value="ECO:0007669"/>
    <property type="project" value="InterPro"/>
</dbReference>
<dbReference type="PROSITE" id="PS00630">
    <property type="entry name" value="IMP_2"/>
    <property type="match status" value="1"/>
</dbReference>
<keyword evidence="5 9" id="KW-0378">Hydrolase</keyword>
<dbReference type="InterPro" id="IPR020550">
    <property type="entry name" value="Inositol_monophosphatase_CS"/>
</dbReference>
<dbReference type="EMBL" id="BMHQ01000007">
    <property type="protein sequence ID" value="GGE20564.1"/>
    <property type="molecule type" value="Genomic_DNA"/>
</dbReference>
<name>A0A8J2Y9E1_9BACL</name>
<dbReference type="CDD" id="cd01639">
    <property type="entry name" value="IMPase"/>
    <property type="match status" value="1"/>
</dbReference>
<dbReference type="PANTHER" id="PTHR20854:SF4">
    <property type="entry name" value="INOSITOL-1-MONOPHOSPHATASE-RELATED"/>
    <property type="match status" value="1"/>
</dbReference>
<feature type="binding site" evidence="8">
    <location>
        <position position="220"/>
    </location>
    <ligand>
        <name>Mg(2+)</name>
        <dbReference type="ChEBI" id="CHEBI:18420"/>
        <label>2</label>
    </ligand>
</feature>
<feature type="binding site" evidence="8">
    <location>
        <position position="92"/>
    </location>
    <ligand>
        <name>Mg(2+)</name>
        <dbReference type="ChEBI" id="CHEBI:18420"/>
        <label>1</label>
        <note>catalytic</note>
    </ligand>
</feature>
<dbReference type="PRINTS" id="PR00377">
    <property type="entry name" value="IMPHPHTASES"/>
</dbReference>
<dbReference type="EC" id="3.1.3.25" evidence="9"/>
<dbReference type="Gene3D" id="3.30.540.10">
    <property type="entry name" value="Fructose-1,6-Bisphosphatase, subunit A, domain 1"/>
    <property type="match status" value="1"/>
</dbReference>
<dbReference type="PRINTS" id="PR01959">
    <property type="entry name" value="SBIMPHPHTASE"/>
</dbReference>
<dbReference type="InterPro" id="IPR000760">
    <property type="entry name" value="Inositol_monophosphatase-like"/>
</dbReference>
<organism evidence="10 11">
    <name type="scientific">Marinithermofilum abyssi</name>
    <dbReference type="NCBI Taxonomy" id="1571185"/>
    <lineage>
        <taxon>Bacteria</taxon>
        <taxon>Bacillati</taxon>
        <taxon>Bacillota</taxon>
        <taxon>Bacilli</taxon>
        <taxon>Bacillales</taxon>
        <taxon>Thermoactinomycetaceae</taxon>
        <taxon>Marinithermofilum</taxon>
    </lineage>
</organism>
<evidence type="ECO:0000256" key="2">
    <source>
        <dbReference type="ARBA" id="ARBA00001946"/>
    </source>
</evidence>
<keyword evidence="11" id="KW-1185">Reference proteome</keyword>
<evidence type="ECO:0000256" key="5">
    <source>
        <dbReference type="ARBA" id="ARBA00022801"/>
    </source>
</evidence>
<reference evidence="10" key="1">
    <citation type="journal article" date="2014" name="Int. J. Syst. Evol. Microbiol.">
        <title>Complete genome sequence of Corynebacterium casei LMG S-19264T (=DSM 44701T), isolated from a smear-ripened cheese.</title>
        <authorList>
            <consortium name="US DOE Joint Genome Institute (JGI-PGF)"/>
            <person name="Walter F."/>
            <person name="Albersmeier A."/>
            <person name="Kalinowski J."/>
            <person name="Ruckert C."/>
        </authorList>
    </citation>
    <scope>NUCLEOTIDE SEQUENCE</scope>
    <source>
        <strain evidence="10">CGMCC 1.15179</strain>
    </source>
</reference>
<comment type="similarity">
    <text evidence="3 9">Belongs to the inositol monophosphatase superfamily.</text>
</comment>
<evidence type="ECO:0000256" key="9">
    <source>
        <dbReference type="RuleBase" id="RU364068"/>
    </source>
</evidence>
<feature type="binding site" evidence="8">
    <location>
        <position position="65"/>
    </location>
    <ligand>
        <name>Mg(2+)</name>
        <dbReference type="ChEBI" id="CHEBI:18420"/>
        <label>1</label>
        <note>catalytic</note>
    </ligand>
</feature>
<dbReference type="InterPro" id="IPR020583">
    <property type="entry name" value="Inositol_monoP_metal-BS"/>
</dbReference>
<dbReference type="RefSeq" id="WP_229751947.1">
    <property type="nucleotide sequence ID" value="NZ_BMHQ01000007.1"/>
</dbReference>
<dbReference type="PANTHER" id="PTHR20854">
    <property type="entry name" value="INOSITOL MONOPHOSPHATASE"/>
    <property type="match status" value="1"/>
</dbReference>
<comment type="subunit">
    <text evidence="7">Homodimer. The rRNA transcription and antitermination complex (rrnTAC) consists of RNA polymerase (RNAP), NusA, NusB, NusE (rpsJ), NusG, SubB, ribosomal protein S4, DNA and precursor rRNA; S4 is more flexible than other subunits.</text>
</comment>
<evidence type="ECO:0000256" key="7">
    <source>
        <dbReference type="ARBA" id="ARBA00063608"/>
    </source>
</evidence>
<reference evidence="10" key="2">
    <citation type="submission" date="2020-09" db="EMBL/GenBank/DDBJ databases">
        <authorList>
            <person name="Sun Q."/>
            <person name="Zhou Y."/>
        </authorList>
    </citation>
    <scope>NUCLEOTIDE SEQUENCE</scope>
    <source>
        <strain evidence="10">CGMCC 1.15179</strain>
    </source>
</reference>
<dbReference type="InterPro" id="IPR033942">
    <property type="entry name" value="IMPase"/>
</dbReference>
<evidence type="ECO:0000256" key="6">
    <source>
        <dbReference type="ARBA" id="ARBA00022842"/>
    </source>
</evidence>
<dbReference type="Pfam" id="PF00459">
    <property type="entry name" value="Inositol_P"/>
    <property type="match status" value="1"/>
</dbReference>
<dbReference type="GO" id="GO:0007165">
    <property type="term" value="P:signal transduction"/>
    <property type="evidence" value="ECO:0007669"/>
    <property type="project" value="TreeGrafter"/>
</dbReference>
<evidence type="ECO:0000313" key="10">
    <source>
        <dbReference type="EMBL" id="GGE20564.1"/>
    </source>
</evidence>
<proteinExistence type="inferred from homology"/>
<dbReference type="Proteomes" id="UP000625210">
    <property type="component" value="Unassembled WGS sequence"/>
</dbReference>
<dbReference type="GO" id="GO:0046854">
    <property type="term" value="P:phosphatidylinositol phosphate biosynthetic process"/>
    <property type="evidence" value="ECO:0007669"/>
    <property type="project" value="InterPro"/>
</dbReference>
<dbReference type="AlphaFoldDB" id="A0A8J2Y9E1"/>
<protein>
    <recommendedName>
        <fullName evidence="9">Inositol-1-monophosphatase</fullName>
        <ecNumber evidence="9">3.1.3.25</ecNumber>
    </recommendedName>
</protein>
<comment type="cofactor">
    <cofactor evidence="2 8 9">
        <name>Mg(2+)</name>
        <dbReference type="ChEBI" id="CHEBI:18420"/>
    </cofactor>
</comment>
<comment type="caution">
    <text evidence="10">The sequence shown here is derived from an EMBL/GenBank/DDBJ whole genome shotgun (WGS) entry which is preliminary data.</text>
</comment>
<dbReference type="FunFam" id="3.30.540.10:FF:000013">
    <property type="entry name" value="Inositol-1-monophosphatase"/>
    <property type="match status" value="1"/>
</dbReference>
<sequence length="276" mass="29974">MNYLDTAVHAARQAGALIREKATSAKRVKTKSSAHDLVTEVDQASEEIIREIIWDHHPEHGILGEEGVQPGVEASKTALEEHRSKEYLWIVDPIDGTTNFVHGFPFFCVSIALAEREDVIVGVIYDPLRDELFTAEKGKGAYLNGEPIRVSGESHLEEALLASGIPADARGIRMRNVEGILHLAPRCRNVRTAGSAALHLASVAAGRLSGFWELELNAWDLAAGSLLVQEAGGRVTDTVGRPYDIGVRHILATNGRIHDDVLHGLKEAGVTGFEQS</sequence>
<gene>
    <name evidence="10" type="primary">hisN</name>
    <name evidence="10" type="ORF">GCM10011571_23160</name>
</gene>
<accession>A0A8J2Y9E1</accession>
<evidence type="ECO:0000313" key="11">
    <source>
        <dbReference type="Proteomes" id="UP000625210"/>
    </source>
</evidence>
<feature type="binding site" evidence="8">
    <location>
        <position position="94"/>
    </location>
    <ligand>
        <name>Mg(2+)</name>
        <dbReference type="ChEBI" id="CHEBI:18420"/>
        <label>1</label>
        <note>catalytic</note>
    </ligand>
</feature>